<gene>
    <name evidence="10" type="ORF">KDAU_08760</name>
</gene>
<dbReference type="PROSITE" id="PS50850">
    <property type="entry name" value="MFS"/>
    <property type="match status" value="1"/>
</dbReference>
<comment type="subcellular location">
    <subcellularLocation>
        <location evidence="1">Cell membrane</location>
        <topology evidence="1">Multi-pass membrane protein</topology>
    </subcellularLocation>
</comment>
<keyword evidence="5 8" id="KW-0812">Transmembrane</keyword>
<feature type="transmembrane region" description="Helical" evidence="8">
    <location>
        <begin position="86"/>
        <end position="105"/>
    </location>
</feature>
<reference evidence="11" key="1">
    <citation type="submission" date="2018-12" db="EMBL/GenBank/DDBJ databases">
        <title>Tengunoibacter tsumagoiensis gen. nov., sp. nov., Dictyobacter kobayashii sp. nov., D. alpinus sp. nov., and D. joshuensis sp. nov. and description of Dictyobacteraceae fam. nov. within the order Ktedonobacterales isolated from Tengu-no-mugimeshi.</title>
        <authorList>
            <person name="Wang C.M."/>
            <person name="Zheng Y."/>
            <person name="Sakai Y."/>
            <person name="Toyoda A."/>
            <person name="Minakuchi Y."/>
            <person name="Abe K."/>
            <person name="Yokota A."/>
            <person name="Yabe S."/>
        </authorList>
    </citation>
    <scope>NUCLEOTIDE SEQUENCE [LARGE SCALE GENOMIC DNA]</scope>
    <source>
        <strain evidence="11">S-27</strain>
    </source>
</reference>
<comment type="caution">
    <text evidence="10">The sequence shown here is derived from an EMBL/GenBank/DDBJ whole genome shotgun (WGS) entry which is preliminary data.</text>
</comment>
<dbReference type="InterPro" id="IPR011701">
    <property type="entry name" value="MFS"/>
</dbReference>
<dbReference type="InterPro" id="IPR020846">
    <property type="entry name" value="MFS_dom"/>
</dbReference>
<comment type="similarity">
    <text evidence="2">Belongs to the major facilitator superfamily. EmrB family.</text>
</comment>
<evidence type="ECO:0000259" key="9">
    <source>
        <dbReference type="PROSITE" id="PS50850"/>
    </source>
</evidence>
<evidence type="ECO:0000256" key="1">
    <source>
        <dbReference type="ARBA" id="ARBA00004651"/>
    </source>
</evidence>
<feature type="transmembrane region" description="Helical" evidence="8">
    <location>
        <begin position="447"/>
        <end position="470"/>
    </location>
</feature>
<evidence type="ECO:0000256" key="8">
    <source>
        <dbReference type="SAM" id="Phobius"/>
    </source>
</evidence>
<evidence type="ECO:0000256" key="5">
    <source>
        <dbReference type="ARBA" id="ARBA00022692"/>
    </source>
</evidence>
<evidence type="ECO:0000313" key="10">
    <source>
        <dbReference type="EMBL" id="GCE03547.1"/>
    </source>
</evidence>
<feature type="transmembrane region" description="Helical" evidence="8">
    <location>
        <begin position="18"/>
        <end position="38"/>
    </location>
</feature>
<protein>
    <submittedName>
        <fullName evidence="10">MFS transporter</fullName>
    </submittedName>
</protein>
<feature type="transmembrane region" description="Helical" evidence="8">
    <location>
        <begin position="308"/>
        <end position="330"/>
    </location>
</feature>
<dbReference type="EMBL" id="BIFQ01000001">
    <property type="protein sequence ID" value="GCE03547.1"/>
    <property type="molecule type" value="Genomic_DNA"/>
</dbReference>
<feature type="transmembrane region" description="Helical" evidence="8">
    <location>
        <begin position="367"/>
        <end position="395"/>
    </location>
</feature>
<dbReference type="InterPro" id="IPR004638">
    <property type="entry name" value="EmrB-like"/>
</dbReference>
<feature type="transmembrane region" description="Helical" evidence="8">
    <location>
        <begin position="203"/>
        <end position="225"/>
    </location>
</feature>
<keyword evidence="3" id="KW-0813">Transport</keyword>
<dbReference type="Proteomes" id="UP000287224">
    <property type="component" value="Unassembled WGS sequence"/>
</dbReference>
<sequence>MQTSQQQARDKNTFEYKWIVTTVVIFGAFMSVLDQTIVNVALPRLQHAFHADLNGIQWVLTGYILTQGVITPMTPFVSSRLGNKNSYLLALILFTLGSGLCGFAWSLPALVVFRLLQGIGAALLTPLSLTLLYNEFPVEQRGVATGLFGIAALLAPAVGPTLGGYLVTYVSWQFIFFVNVPVGLVAILAGSRLLRNGQLGKKIPFDVAGFLLAASSLTCLLYSFSVVNSDGWSSIRVLGLLVGGVFLLALFLYIEWRAMKRGRQPLIDVSLFTNRPFLFGNIVNVFITFAFFGGLFLFPIYLQTLRSLSAFEAGLLLLPQAIASMMMALIGGRLVDRVGVRFVVLPGVLLLALATWLFSTVSLTTPFWWLQMLFLLRGIAIGLTLQPLIVGTLSAMGPAQIAQASSVVTVVRFIATSLGIAILATLVQVQAKAHLAPIVHQKDAQLFALQDALKLSVIIVFAALIALFFLRPEQRPHRNR</sequence>
<dbReference type="CDD" id="cd17503">
    <property type="entry name" value="MFS_LmrB_MDR_like"/>
    <property type="match status" value="1"/>
</dbReference>
<feature type="transmembrane region" description="Helical" evidence="8">
    <location>
        <begin position="277"/>
        <end position="302"/>
    </location>
</feature>
<dbReference type="AlphaFoldDB" id="A0A401Z9J9"/>
<dbReference type="GO" id="GO:0022857">
    <property type="term" value="F:transmembrane transporter activity"/>
    <property type="evidence" value="ECO:0007669"/>
    <property type="project" value="InterPro"/>
</dbReference>
<feature type="domain" description="Major facilitator superfamily (MFS) profile" evidence="9">
    <location>
        <begin position="20"/>
        <end position="475"/>
    </location>
</feature>
<evidence type="ECO:0000256" key="2">
    <source>
        <dbReference type="ARBA" id="ARBA00008537"/>
    </source>
</evidence>
<feature type="transmembrane region" description="Helical" evidence="8">
    <location>
        <begin position="58"/>
        <end position="77"/>
    </location>
</feature>
<dbReference type="NCBIfam" id="TIGR00711">
    <property type="entry name" value="efflux_EmrB"/>
    <property type="match status" value="1"/>
</dbReference>
<organism evidence="10 11">
    <name type="scientific">Dictyobacter aurantiacus</name>
    <dbReference type="NCBI Taxonomy" id="1936993"/>
    <lineage>
        <taxon>Bacteria</taxon>
        <taxon>Bacillati</taxon>
        <taxon>Chloroflexota</taxon>
        <taxon>Ktedonobacteria</taxon>
        <taxon>Ktedonobacterales</taxon>
        <taxon>Dictyobacteraceae</taxon>
        <taxon>Dictyobacter</taxon>
    </lineage>
</organism>
<dbReference type="OrthoDB" id="9812221at2"/>
<keyword evidence="11" id="KW-1185">Reference proteome</keyword>
<feature type="transmembrane region" description="Helical" evidence="8">
    <location>
        <begin position="145"/>
        <end position="166"/>
    </location>
</feature>
<dbReference type="PANTHER" id="PTHR42718">
    <property type="entry name" value="MAJOR FACILITATOR SUPERFAMILY MULTIDRUG TRANSPORTER MFSC"/>
    <property type="match status" value="1"/>
</dbReference>
<dbReference type="RefSeq" id="WP_160145628.1">
    <property type="nucleotide sequence ID" value="NZ_BIFQ01000001.1"/>
</dbReference>
<keyword evidence="7 8" id="KW-0472">Membrane</keyword>
<name>A0A401Z9J9_9CHLR</name>
<keyword evidence="4" id="KW-1003">Cell membrane</keyword>
<feature type="transmembrane region" description="Helical" evidence="8">
    <location>
        <begin position="407"/>
        <end position="427"/>
    </location>
</feature>
<feature type="transmembrane region" description="Helical" evidence="8">
    <location>
        <begin position="111"/>
        <end position="133"/>
    </location>
</feature>
<dbReference type="SUPFAM" id="SSF103473">
    <property type="entry name" value="MFS general substrate transporter"/>
    <property type="match status" value="2"/>
</dbReference>
<evidence type="ECO:0000256" key="6">
    <source>
        <dbReference type="ARBA" id="ARBA00022989"/>
    </source>
</evidence>
<feature type="transmembrane region" description="Helical" evidence="8">
    <location>
        <begin position="237"/>
        <end position="256"/>
    </location>
</feature>
<evidence type="ECO:0000256" key="4">
    <source>
        <dbReference type="ARBA" id="ARBA00022475"/>
    </source>
</evidence>
<dbReference type="Gene3D" id="1.20.1720.10">
    <property type="entry name" value="Multidrug resistance protein D"/>
    <property type="match status" value="1"/>
</dbReference>
<dbReference type="Pfam" id="PF07690">
    <property type="entry name" value="MFS_1"/>
    <property type="match status" value="1"/>
</dbReference>
<dbReference type="GO" id="GO:0005886">
    <property type="term" value="C:plasma membrane"/>
    <property type="evidence" value="ECO:0007669"/>
    <property type="project" value="UniProtKB-SubCell"/>
</dbReference>
<dbReference type="PANTHER" id="PTHR42718:SF9">
    <property type="entry name" value="MAJOR FACILITATOR SUPERFAMILY MULTIDRUG TRANSPORTER MFSC"/>
    <property type="match status" value="1"/>
</dbReference>
<keyword evidence="6 8" id="KW-1133">Transmembrane helix</keyword>
<evidence type="ECO:0000313" key="11">
    <source>
        <dbReference type="Proteomes" id="UP000287224"/>
    </source>
</evidence>
<evidence type="ECO:0000256" key="3">
    <source>
        <dbReference type="ARBA" id="ARBA00022448"/>
    </source>
</evidence>
<proteinExistence type="inferred from homology"/>
<feature type="transmembrane region" description="Helical" evidence="8">
    <location>
        <begin position="342"/>
        <end position="361"/>
    </location>
</feature>
<dbReference type="PRINTS" id="PR01036">
    <property type="entry name" value="TCRTETB"/>
</dbReference>
<feature type="transmembrane region" description="Helical" evidence="8">
    <location>
        <begin position="172"/>
        <end position="191"/>
    </location>
</feature>
<evidence type="ECO:0000256" key="7">
    <source>
        <dbReference type="ARBA" id="ARBA00023136"/>
    </source>
</evidence>
<dbReference type="Gene3D" id="1.20.1250.20">
    <property type="entry name" value="MFS general substrate transporter like domains"/>
    <property type="match status" value="1"/>
</dbReference>
<dbReference type="InterPro" id="IPR036259">
    <property type="entry name" value="MFS_trans_sf"/>
</dbReference>
<accession>A0A401Z9J9</accession>